<dbReference type="RefSeq" id="WP_205050600.1">
    <property type="nucleotide sequence ID" value="NZ_JACJKX010000012.1"/>
</dbReference>
<dbReference type="EMBL" id="JACJKX010000012">
    <property type="protein sequence ID" value="MBM6929011.1"/>
    <property type="molecule type" value="Genomic_DNA"/>
</dbReference>
<proteinExistence type="predicted"/>
<accession>A0ABS2GUX3</accession>
<dbReference type="Proteomes" id="UP000777002">
    <property type="component" value="Unassembled WGS sequence"/>
</dbReference>
<name>A0ABS2GUX3_9BURK</name>
<evidence type="ECO:0000313" key="2">
    <source>
        <dbReference type="Proteomes" id="UP000777002"/>
    </source>
</evidence>
<evidence type="ECO:0000313" key="1">
    <source>
        <dbReference type="EMBL" id="MBM6929011.1"/>
    </source>
</evidence>
<sequence length="104" mass="12449">MDELIFLMVKYSPMTVAFWGFSMNFRKLFTAPVKTQNEYADRILSEKISLKEVLDTAYFFFALIMVSPYYEMDSDGELHRRLRLRMSSRVPPAIKWGKNPKYWF</sequence>
<comment type="caution">
    <text evidence="1">The sequence shown here is derived from an EMBL/GenBank/DDBJ whole genome shotgun (WGS) entry which is preliminary data.</text>
</comment>
<gene>
    <name evidence="1" type="ORF">H5985_07000</name>
</gene>
<keyword evidence="2" id="KW-1185">Reference proteome</keyword>
<protein>
    <submittedName>
        <fullName evidence="1">Uncharacterized protein</fullName>
    </submittedName>
</protein>
<organism evidence="1 2">
    <name type="scientific">Parasutterella secunda</name>
    <dbReference type="NCBI Taxonomy" id="626947"/>
    <lineage>
        <taxon>Bacteria</taxon>
        <taxon>Pseudomonadati</taxon>
        <taxon>Pseudomonadota</taxon>
        <taxon>Betaproteobacteria</taxon>
        <taxon>Burkholderiales</taxon>
        <taxon>Sutterellaceae</taxon>
        <taxon>Parasutterella</taxon>
    </lineage>
</organism>
<reference evidence="1 2" key="1">
    <citation type="journal article" date="2021" name="Sci. Rep.">
        <title>The distribution of antibiotic resistance genes in chicken gut microbiota commensals.</title>
        <authorList>
            <person name="Juricova H."/>
            <person name="Matiasovicova J."/>
            <person name="Kubasova T."/>
            <person name="Cejkova D."/>
            <person name="Rychlik I."/>
        </authorList>
    </citation>
    <scope>NUCLEOTIDE SEQUENCE [LARGE SCALE GENOMIC DNA]</scope>
    <source>
        <strain evidence="1 2">An562</strain>
    </source>
</reference>